<dbReference type="InterPro" id="IPR001279">
    <property type="entry name" value="Metallo-B-lactamas"/>
</dbReference>
<dbReference type="GO" id="GO:0016787">
    <property type="term" value="F:hydrolase activity"/>
    <property type="evidence" value="ECO:0007669"/>
    <property type="project" value="UniProtKB-KW"/>
</dbReference>
<dbReference type="GO" id="GO:0005737">
    <property type="term" value="C:cytoplasm"/>
    <property type="evidence" value="ECO:0007669"/>
    <property type="project" value="TreeGrafter"/>
</dbReference>
<accession>A0A7K3WXT6</accession>
<gene>
    <name evidence="2" type="ORF">G3O08_18345</name>
</gene>
<dbReference type="Pfam" id="PF12706">
    <property type="entry name" value="Lactamase_B_2"/>
    <property type="match status" value="1"/>
</dbReference>
<name>A0A7K3WXT6_9FLAO</name>
<evidence type="ECO:0000313" key="2">
    <source>
        <dbReference type="EMBL" id="NEN25455.1"/>
    </source>
</evidence>
<dbReference type="EMBL" id="JAAGVY010000054">
    <property type="protein sequence ID" value="NEN25455.1"/>
    <property type="molecule type" value="Genomic_DNA"/>
</dbReference>
<dbReference type="Gene3D" id="3.60.15.10">
    <property type="entry name" value="Ribonuclease Z/Hydroxyacylglutathione hydrolase-like"/>
    <property type="match status" value="1"/>
</dbReference>
<protein>
    <submittedName>
        <fullName evidence="2">MBL fold metallo-hydrolase</fullName>
    </submittedName>
</protein>
<dbReference type="SUPFAM" id="SSF56281">
    <property type="entry name" value="Metallo-hydrolase/oxidoreductase"/>
    <property type="match status" value="1"/>
</dbReference>
<feature type="domain" description="Metallo-beta-lactamase" evidence="1">
    <location>
        <begin position="4"/>
        <end position="70"/>
    </location>
</feature>
<evidence type="ECO:0000313" key="3">
    <source>
        <dbReference type="Proteomes" id="UP000486602"/>
    </source>
</evidence>
<dbReference type="AlphaFoldDB" id="A0A7K3WXT6"/>
<sequence length="78" mass="8723">MSTSERIYWSGDSGYGAHFKEIGEKLGPFDWAFVECGQFNKLWHAIHMFPEESVQAVIDARASRAGPIHWGAFTTCAS</sequence>
<proteinExistence type="predicted"/>
<dbReference type="Proteomes" id="UP000486602">
    <property type="component" value="Unassembled WGS sequence"/>
</dbReference>
<keyword evidence="2" id="KW-0378">Hydrolase</keyword>
<dbReference type="PANTHER" id="PTHR15032">
    <property type="entry name" value="N-ACYL-PHOSPHATIDYLETHANOLAMINE-HYDROLYZING PHOSPHOLIPASE D"/>
    <property type="match status" value="1"/>
</dbReference>
<keyword evidence="3" id="KW-1185">Reference proteome</keyword>
<evidence type="ECO:0000259" key="1">
    <source>
        <dbReference type="Pfam" id="PF12706"/>
    </source>
</evidence>
<organism evidence="2 3">
    <name type="scientific">Cryomorpha ignava</name>
    <dbReference type="NCBI Taxonomy" id="101383"/>
    <lineage>
        <taxon>Bacteria</taxon>
        <taxon>Pseudomonadati</taxon>
        <taxon>Bacteroidota</taxon>
        <taxon>Flavobacteriia</taxon>
        <taxon>Flavobacteriales</taxon>
        <taxon>Cryomorphaceae</taxon>
        <taxon>Cryomorpha</taxon>
    </lineage>
</organism>
<dbReference type="InterPro" id="IPR036866">
    <property type="entry name" value="RibonucZ/Hydroxyglut_hydro"/>
</dbReference>
<reference evidence="2 3" key="1">
    <citation type="submission" date="2020-02" db="EMBL/GenBank/DDBJ databases">
        <title>Out from the shadows clarifying the taxonomy of the family Cryomorphaceae and related taxa by utilizing the GTDB taxonomic framework.</title>
        <authorList>
            <person name="Bowman J.P."/>
        </authorList>
    </citation>
    <scope>NUCLEOTIDE SEQUENCE [LARGE SCALE GENOMIC DNA]</scope>
    <source>
        <strain evidence="2 3">QSSC 1-22</strain>
    </source>
</reference>
<comment type="caution">
    <text evidence="2">The sequence shown here is derived from an EMBL/GenBank/DDBJ whole genome shotgun (WGS) entry which is preliminary data.</text>
</comment>
<dbReference type="PANTHER" id="PTHR15032:SF4">
    <property type="entry name" value="N-ACYL-PHOSPHATIDYLETHANOLAMINE-HYDROLYZING PHOSPHOLIPASE D"/>
    <property type="match status" value="1"/>
</dbReference>